<dbReference type="GO" id="GO:0046854">
    <property type="term" value="P:phosphatidylinositol phosphate biosynthetic process"/>
    <property type="evidence" value="ECO:0007669"/>
    <property type="project" value="InterPro"/>
</dbReference>
<comment type="cofactor">
    <cofactor evidence="2 7 8">
        <name>Mg(2+)</name>
        <dbReference type="ChEBI" id="CHEBI:18420"/>
    </cofactor>
</comment>
<feature type="binding site" evidence="7">
    <location>
        <position position="84"/>
    </location>
    <ligand>
        <name>Mg(2+)</name>
        <dbReference type="ChEBI" id="CHEBI:18420"/>
        <label>1</label>
        <note>catalytic</note>
    </ligand>
</feature>
<dbReference type="CDD" id="cd01639">
    <property type="entry name" value="IMPase"/>
    <property type="match status" value="1"/>
</dbReference>
<evidence type="ECO:0000256" key="1">
    <source>
        <dbReference type="ARBA" id="ARBA00001033"/>
    </source>
</evidence>
<keyword evidence="6 7" id="KW-0460">Magnesium</keyword>
<dbReference type="InParanoid" id="F0S441"/>
<dbReference type="FunFam" id="3.30.540.10:FF:000003">
    <property type="entry name" value="Inositol-1-monophosphatase"/>
    <property type="match status" value="1"/>
</dbReference>
<dbReference type="GO" id="GO:0006020">
    <property type="term" value="P:inositol metabolic process"/>
    <property type="evidence" value="ECO:0007669"/>
    <property type="project" value="TreeGrafter"/>
</dbReference>
<feature type="binding site" evidence="7">
    <location>
        <position position="67"/>
    </location>
    <ligand>
        <name>Mg(2+)</name>
        <dbReference type="ChEBI" id="CHEBI:18420"/>
        <label>1</label>
        <note>catalytic</note>
    </ligand>
</feature>
<dbReference type="GO" id="GO:0046872">
    <property type="term" value="F:metal ion binding"/>
    <property type="evidence" value="ECO:0007669"/>
    <property type="project" value="UniProtKB-KW"/>
</dbReference>
<comment type="similarity">
    <text evidence="3 8">Belongs to the inositol monophosphatase superfamily.</text>
</comment>
<feature type="binding site" evidence="7">
    <location>
        <position position="85"/>
    </location>
    <ligand>
        <name>Mg(2+)</name>
        <dbReference type="ChEBI" id="CHEBI:18420"/>
        <label>1</label>
        <note>catalytic</note>
    </ligand>
</feature>
<dbReference type="PANTHER" id="PTHR20854">
    <property type="entry name" value="INOSITOL MONOPHOSPHATASE"/>
    <property type="match status" value="1"/>
</dbReference>
<evidence type="ECO:0000313" key="10">
    <source>
        <dbReference type="Proteomes" id="UP000007102"/>
    </source>
</evidence>
<dbReference type="AlphaFoldDB" id="F0S441"/>
<evidence type="ECO:0000256" key="3">
    <source>
        <dbReference type="ARBA" id="ARBA00009759"/>
    </source>
</evidence>
<dbReference type="EMBL" id="CP002543">
    <property type="protein sequence ID" value="ADY73613.1"/>
    <property type="molecule type" value="Genomic_DNA"/>
</dbReference>
<evidence type="ECO:0000256" key="4">
    <source>
        <dbReference type="ARBA" id="ARBA00022723"/>
    </source>
</evidence>
<dbReference type="Pfam" id="PF00459">
    <property type="entry name" value="Inositol_P"/>
    <property type="match status" value="1"/>
</dbReference>
<evidence type="ECO:0000256" key="2">
    <source>
        <dbReference type="ARBA" id="ARBA00001946"/>
    </source>
</evidence>
<evidence type="ECO:0000256" key="7">
    <source>
        <dbReference type="PIRSR" id="PIRSR600760-2"/>
    </source>
</evidence>
<name>F0S441_DESTD</name>
<evidence type="ECO:0000313" key="9">
    <source>
        <dbReference type="EMBL" id="ADY73613.1"/>
    </source>
</evidence>
<organism evidence="9 10">
    <name type="scientific">Desulfurobacterium thermolithotrophum (strain DSM 11699 / BSA)</name>
    <dbReference type="NCBI Taxonomy" id="868864"/>
    <lineage>
        <taxon>Bacteria</taxon>
        <taxon>Pseudomonadati</taxon>
        <taxon>Aquificota</taxon>
        <taxon>Aquificia</taxon>
        <taxon>Desulfurobacteriales</taxon>
        <taxon>Desulfurobacteriaceae</taxon>
        <taxon>Desulfurobacterium</taxon>
    </lineage>
</organism>
<dbReference type="InterPro" id="IPR020583">
    <property type="entry name" value="Inositol_monoP_metal-BS"/>
</dbReference>
<sequence>MSKVLETALEASKKAADILMQYFTKLKDSQIELKSKNDYVTEADKKSEMIIIETIKKSFPQHSIVAEESGLYSGDDWKWYIDPLDGTKNFIHGLPVFCISIGVEYKGELVAAVINAPALGEIFTAEKGSGAYCNGKKLQVSKRNFEEALIATGFPFRGKDFLDRYLLCFKEVFWKVSGIRRCGSAAIDLAYTAKGVFDGFWEMSLHLWDIAAGVLLIEEAGGKVSDFNGNKEYIKSGNIIGASQNTYSKLFEIVNRHLGDG</sequence>
<comment type="catalytic activity">
    <reaction evidence="1 8">
        <text>a myo-inositol phosphate + H2O = myo-inositol + phosphate</text>
        <dbReference type="Rhea" id="RHEA:24056"/>
        <dbReference type="ChEBI" id="CHEBI:15377"/>
        <dbReference type="ChEBI" id="CHEBI:17268"/>
        <dbReference type="ChEBI" id="CHEBI:43474"/>
        <dbReference type="ChEBI" id="CHEBI:84139"/>
        <dbReference type="EC" id="3.1.3.25"/>
    </reaction>
</comment>
<dbReference type="eggNOG" id="COG0483">
    <property type="taxonomic scope" value="Bacteria"/>
</dbReference>
<dbReference type="GO" id="GO:0008934">
    <property type="term" value="F:inositol monophosphate 1-phosphatase activity"/>
    <property type="evidence" value="ECO:0007669"/>
    <property type="project" value="InterPro"/>
</dbReference>
<gene>
    <name evidence="9" type="ordered locus">Dester_0974</name>
</gene>
<dbReference type="PRINTS" id="PR01959">
    <property type="entry name" value="SBIMPHPHTASE"/>
</dbReference>
<dbReference type="GO" id="GO:0007165">
    <property type="term" value="P:signal transduction"/>
    <property type="evidence" value="ECO:0007669"/>
    <property type="project" value="TreeGrafter"/>
</dbReference>
<dbReference type="InterPro" id="IPR033942">
    <property type="entry name" value="IMPase"/>
</dbReference>
<feature type="binding site" evidence="7">
    <location>
        <position position="209"/>
    </location>
    <ligand>
        <name>Mg(2+)</name>
        <dbReference type="ChEBI" id="CHEBI:18420"/>
        <label>1</label>
        <note>catalytic</note>
    </ligand>
</feature>
<dbReference type="PANTHER" id="PTHR20854:SF4">
    <property type="entry name" value="INOSITOL-1-MONOPHOSPHATASE-RELATED"/>
    <property type="match status" value="1"/>
</dbReference>
<dbReference type="STRING" id="868864.Dester_0974"/>
<evidence type="ECO:0000256" key="5">
    <source>
        <dbReference type="ARBA" id="ARBA00022801"/>
    </source>
</evidence>
<dbReference type="InterPro" id="IPR020550">
    <property type="entry name" value="Inositol_monophosphatase_CS"/>
</dbReference>
<evidence type="ECO:0000256" key="6">
    <source>
        <dbReference type="ARBA" id="ARBA00022842"/>
    </source>
</evidence>
<dbReference type="RefSeq" id="WP_013638565.1">
    <property type="nucleotide sequence ID" value="NC_015185.1"/>
</dbReference>
<keyword evidence="4 7" id="KW-0479">Metal-binding</keyword>
<reference evidence="9 10" key="1">
    <citation type="journal article" date="2011" name="Stand. Genomic Sci.">
        <title>Complete genome sequence of the thermophilic sulfur-reducer Desulfurobacterium thermolithotrophum type strain (BSA(T)) from a deep-sea hydrothermal vent.</title>
        <authorList>
            <person name="Goker M."/>
            <person name="Daligault H."/>
            <person name="Mwirichia R."/>
            <person name="Lapidus A."/>
            <person name="Lucas S."/>
            <person name="Deshpande S."/>
            <person name="Pagani I."/>
            <person name="Tapia R."/>
            <person name="Cheng J.F."/>
            <person name="Goodwin L."/>
            <person name="Pitluck S."/>
            <person name="Liolios K."/>
            <person name="Ivanova N."/>
            <person name="Mavromatis K."/>
            <person name="Mikhailova N."/>
            <person name="Pati A."/>
            <person name="Chen A."/>
            <person name="Palaniappan K."/>
            <person name="Han C."/>
            <person name="Land M."/>
            <person name="Hauser L."/>
            <person name="Pan C."/>
            <person name="Brambilla E.M."/>
            <person name="Rohde M."/>
            <person name="Spring S."/>
            <person name="Sikorski J."/>
            <person name="Wirth R."/>
            <person name="Detter J.C."/>
            <person name="Woyke T."/>
            <person name="Bristow J."/>
            <person name="Eisen J.A."/>
            <person name="Markowitz V."/>
            <person name="Hugenholtz P."/>
            <person name="Kyrpides N.C."/>
            <person name="Klenk H.P."/>
        </authorList>
    </citation>
    <scope>NUCLEOTIDE SEQUENCE [LARGE SCALE GENOMIC DNA]</scope>
    <source>
        <strain evidence="10">DSM 11699 / BSA</strain>
    </source>
</reference>
<reference evidence="10" key="2">
    <citation type="submission" date="2011-02" db="EMBL/GenBank/DDBJ databases">
        <title>The complete genome of Desulfurobacterium thermolithotrophum DSM 11699.</title>
        <authorList>
            <consortium name="US DOE Joint Genome Institute (JGI-PGF)"/>
            <person name="Lucas S."/>
            <person name="Copeland A."/>
            <person name="Lapidus A."/>
            <person name="Bruce D."/>
            <person name="Goodwin L."/>
            <person name="Pitluck S."/>
            <person name="Kyrpides N."/>
            <person name="Mavromatis K."/>
            <person name="Pagani I."/>
            <person name="Ivanova N."/>
            <person name="Mikhailova N."/>
            <person name="Daligault H."/>
            <person name="Detter J.C."/>
            <person name="Tapia R."/>
            <person name="Han C."/>
            <person name="Land M."/>
            <person name="Hauser L."/>
            <person name="Markowitz V."/>
            <person name="Cheng J.-F."/>
            <person name="Hugenholtz P."/>
            <person name="Woyke T."/>
            <person name="Wu D."/>
            <person name="Spring S."/>
            <person name="Brambilla E."/>
            <person name="Klenk H.-P."/>
            <person name="Eisen J.A."/>
        </authorList>
    </citation>
    <scope>NUCLEOTIDE SEQUENCE [LARGE SCALE GENOMIC DNA]</scope>
    <source>
        <strain evidence="10">DSM 11699 / BSA</strain>
    </source>
</reference>
<evidence type="ECO:0000256" key="8">
    <source>
        <dbReference type="RuleBase" id="RU364068"/>
    </source>
</evidence>
<dbReference type="InterPro" id="IPR022337">
    <property type="entry name" value="Inositol_monophosphatase_SuhB"/>
</dbReference>
<dbReference type="EC" id="3.1.3.25" evidence="8"/>
<dbReference type="HOGENOM" id="CLU_044118_0_4_0"/>
<proteinExistence type="inferred from homology"/>
<dbReference type="Proteomes" id="UP000007102">
    <property type="component" value="Chromosome"/>
</dbReference>
<dbReference type="KEGG" id="dte:Dester_0974"/>
<accession>F0S441</accession>
<dbReference type="PRINTS" id="PR00377">
    <property type="entry name" value="IMPHPHTASES"/>
</dbReference>
<dbReference type="PROSITE" id="PS00630">
    <property type="entry name" value="IMP_2"/>
    <property type="match status" value="1"/>
</dbReference>
<keyword evidence="10" id="KW-1185">Reference proteome</keyword>
<dbReference type="PROSITE" id="PS00629">
    <property type="entry name" value="IMP_1"/>
    <property type="match status" value="1"/>
</dbReference>
<dbReference type="SUPFAM" id="SSF56655">
    <property type="entry name" value="Carbohydrate phosphatase"/>
    <property type="match status" value="1"/>
</dbReference>
<dbReference type="Gene3D" id="3.30.540.10">
    <property type="entry name" value="Fructose-1,6-Bisphosphatase, subunit A, domain 1"/>
    <property type="match status" value="1"/>
</dbReference>
<feature type="binding site" evidence="7">
    <location>
        <position position="82"/>
    </location>
    <ligand>
        <name>Mg(2+)</name>
        <dbReference type="ChEBI" id="CHEBI:18420"/>
        <label>1</label>
        <note>catalytic</note>
    </ligand>
</feature>
<dbReference type="Gene3D" id="3.40.190.80">
    <property type="match status" value="1"/>
</dbReference>
<dbReference type="FunCoup" id="F0S441">
    <property type="interactions" value="367"/>
</dbReference>
<protein>
    <recommendedName>
        <fullName evidence="8">Inositol-1-monophosphatase</fullName>
        <ecNumber evidence="8">3.1.3.25</ecNumber>
    </recommendedName>
</protein>
<keyword evidence="5 8" id="KW-0378">Hydrolase</keyword>
<dbReference type="InterPro" id="IPR000760">
    <property type="entry name" value="Inositol_monophosphatase-like"/>
</dbReference>
<dbReference type="OrthoDB" id="9772456at2"/>